<evidence type="ECO:0000256" key="5">
    <source>
        <dbReference type="PROSITE-ProRule" id="PRU00278"/>
    </source>
</evidence>
<dbReference type="PROSITE" id="PS01096">
    <property type="entry name" value="PPIC_PPIASE_1"/>
    <property type="match status" value="1"/>
</dbReference>
<proteinExistence type="predicted"/>
<dbReference type="GeneID" id="108014337"/>
<evidence type="ECO:0000313" key="8">
    <source>
        <dbReference type="RefSeq" id="XP_070853044.1"/>
    </source>
</evidence>
<dbReference type="Proteomes" id="UP001652628">
    <property type="component" value="Chromosome 3"/>
</dbReference>
<dbReference type="EC" id="5.2.1.8" evidence="2"/>
<dbReference type="InterPro" id="IPR046357">
    <property type="entry name" value="PPIase_dom_sf"/>
</dbReference>
<keyword evidence="4 5" id="KW-0413">Isomerase</keyword>
<dbReference type="Gene3D" id="3.10.50.40">
    <property type="match status" value="1"/>
</dbReference>
<organism evidence="7 8">
    <name type="scientific">Drosophila suzukii</name>
    <name type="common">Spotted-wing drosophila fruit fly</name>
    <dbReference type="NCBI Taxonomy" id="28584"/>
    <lineage>
        <taxon>Eukaryota</taxon>
        <taxon>Metazoa</taxon>
        <taxon>Ecdysozoa</taxon>
        <taxon>Arthropoda</taxon>
        <taxon>Hexapoda</taxon>
        <taxon>Insecta</taxon>
        <taxon>Pterygota</taxon>
        <taxon>Neoptera</taxon>
        <taxon>Endopterygota</taxon>
        <taxon>Diptera</taxon>
        <taxon>Brachycera</taxon>
        <taxon>Muscomorpha</taxon>
        <taxon>Ephydroidea</taxon>
        <taxon>Drosophilidae</taxon>
        <taxon>Drosophila</taxon>
        <taxon>Sophophora</taxon>
    </lineage>
</organism>
<evidence type="ECO:0000256" key="1">
    <source>
        <dbReference type="ARBA" id="ARBA00000971"/>
    </source>
</evidence>
<dbReference type="InterPro" id="IPR023058">
    <property type="entry name" value="PPIase_PpiC_CS"/>
</dbReference>
<evidence type="ECO:0000256" key="4">
    <source>
        <dbReference type="ARBA" id="ARBA00023235"/>
    </source>
</evidence>
<protein>
    <recommendedName>
        <fullName evidence="2">peptidylprolyl isomerase</fullName>
        <ecNumber evidence="2">5.2.1.8</ecNumber>
    </recommendedName>
</protein>
<keyword evidence="3 5" id="KW-0697">Rotamase</keyword>
<evidence type="ECO:0000256" key="3">
    <source>
        <dbReference type="ARBA" id="ARBA00023110"/>
    </source>
</evidence>
<evidence type="ECO:0000313" key="7">
    <source>
        <dbReference type="Proteomes" id="UP001652628"/>
    </source>
</evidence>
<evidence type="ECO:0000256" key="2">
    <source>
        <dbReference type="ARBA" id="ARBA00013194"/>
    </source>
</evidence>
<name>A0ABM4TSU8_DROSZ</name>
<dbReference type="Pfam" id="PF00639">
    <property type="entry name" value="Rotamase"/>
    <property type="match status" value="1"/>
</dbReference>
<dbReference type="InterPro" id="IPR000297">
    <property type="entry name" value="PPIase_PpiC"/>
</dbReference>
<accession>A0ABM4TSU8</accession>
<dbReference type="RefSeq" id="XP_070853044.1">
    <property type="nucleotide sequence ID" value="XM_070996943.1"/>
</dbReference>
<dbReference type="SUPFAM" id="SSF54534">
    <property type="entry name" value="FKBP-like"/>
    <property type="match status" value="1"/>
</dbReference>
<feature type="domain" description="PpiC" evidence="6">
    <location>
        <begin position="140"/>
        <end position="248"/>
    </location>
</feature>
<dbReference type="PANTHER" id="PTHR10657:SF4">
    <property type="entry name" value="PEPTIDYL-PROLYL CIS-TRANS ISOMERASE-RELATED"/>
    <property type="match status" value="1"/>
</dbReference>
<comment type="catalytic activity">
    <reaction evidence="1">
        <text>[protein]-peptidylproline (omega=180) = [protein]-peptidylproline (omega=0)</text>
        <dbReference type="Rhea" id="RHEA:16237"/>
        <dbReference type="Rhea" id="RHEA-COMP:10747"/>
        <dbReference type="Rhea" id="RHEA-COMP:10748"/>
        <dbReference type="ChEBI" id="CHEBI:83833"/>
        <dbReference type="ChEBI" id="CHEBI:83834"/>
        <dbReference type="EC" id="5.2.1.8"/>
    </reaction>
</comment>
<dbReference type="InterPro" id="IPR051370">
    <property type="entry name" value="PPIase_Pin1"/>
</dbReference>
<sequence length="395" mass="45282">MSSENSKLFGWSSARFDMCKIDNVGKGDTDFSDNSWGCLGSDRKSLGWSDNVDSDPYGGYALESETSIATGGVRDPKDYNKLPVGWIERIAPKTKECYFYDKSNRKVYLTLPPNDCKEAERVGWNGVAGKYRECNYRCILRCRHILVKHNQSDRCSSYRKRLVKRTKEEALHKISQARDLISTGEIEFAELAKAISDCCSARHGGDLGPFKLTQTSFGFEKNVVRLKINELSDIFETKAGYHILLRTAVSNKNREFRKKHRHLKKLKGSIGKDKFKTYIKATQQFSRYVDQSEPGICNLLGRRQRIRDSESNFSYSSSMLYKEPSLSDFTEKSKLSKLRLYTQQKHVIKKKIVQERLDMTVNLGKFLKLIETDGLGNSVIKDHKLKKDLFIKKGI</sequence>
<dbReference type="PROSITE" id="PS50198">
    <property type="entry name" value="PPIC_PPIASE_2"/>
    <property type="match status" value="1"/>
</dbReference>
<evidence type="ECO:0000259" key="6">
    <source>
        <dbReference type="PROSITE" id="PS50198"/>
    </source>
</evidence>
<dbReference type="PANTHER" id="PTHR10657">
    <property type="entry name" value="PEPTIDYL-PROLYL CIS-TRANS ISOMERASE"/>
    <property type="match status" value="1"/>
</dbReference>
<reference evidence="8" key="1">
    <citation type="submission" date="2025-08" db="UniProtKB">
        <authorList>
            <consortium name="RefSeq"/>
        </authorList>
    </citation>
    <scope>IDENTIFICATION</scope>
</reference>
<keyword evidence="7" id="KW-1185">Reference proteome</keyword>
<gene>
    <name evidence="8" type="primary">LOC108014337</name>
</gene>